<feature type="region of interest" description="Disordered" evidence="2">
    <location>
        <begin position="3671"/>
        <end position="3704"/>
    </location>
</feature>
<feature type="compositionally biased region" description="Acidic residues" evidence="2">
    <location>
        <begin position="4231"/>
        <end position="4246"/>
    </location>
</feature>
<feature type="compositionally biased region" description="Acidic residues" evidence="2">
    <location>
        <begin position="3687"/>
        <end position="3702"/>
    </location>
</feature>
<feature type="compositionally biased region" description="Acidic residues" evidence="2">
    <location>
        <begin position="4913"/>
        <end position="4925"/>
    </location>
</feature>
<feature type="compositionally biased region" description="Acidic residues" evidence="2">
    <location>
        <begin position="4097"/>
        <end position="4110"/>
    </location>
</feature>
<feature type="compositionally biased region" description="Acidic residues" evidence="2">
    <location>
        <begin position="3961"/>
        <end position="3974"/>
    </location>
</feature>
<dbReference type="Gene3D" id="2.60.40.10">
    <property type="entry name" value="Immunoglobulins"/>
    <property type="match status" value="2"/>
</dbReference>
<dbReference type="PANTHER" id="PTHR34819">
    <property type="entry name" value="LARGE CYSTEINE-RICH PERIPLASMIC PROTEIN OMCB"/>
    <property type="match status" value="1"/>
</dbReference>
<feature type="compositionally biased region" description="Polar residues" evidence="2">
    <location>
        <begin position="3260"/>
        <end position="3275"/>
    </location>
</feature>
<comment type="caution">
    <text evidence="4">The sequence shown here is derived from an EMBL/GenBank/DDBJ whole genome shotgun (WGS) entry which is preliminary data.</text>
</comment>
<evidence type="ECO:0000256" key="1">
    <source>
        <dbReference type="ARBA" id="ARBA00022737"/>
    </source>
</evidence>
<sequence length="6051" mass="622073">MKNQPEPNSALLVLQKATSRIPGLICFIIVLLGTYQAKAQVQQAADDKAKMDERVKSTLKENAQTIRFLENKGQLENKDVLYYFQNGNNAVYVEKDRIRFVALKDTLVENDEEHEEAQTEIEPQQGERSREILGSHTFSLYLSGSNPKPGIKLGDAFTTKYNYFLGDDPSAWVSGVRASKELTLEDIYPGIHLRLYSNSDGSMEFDWVMDAGADYTKVKMHFEGQDGLFVDPDGSLKVGLRFTDVKFNIPESYQVTDHGKVPVSFAFAQSNNNTIEFATQSSIDVRYPIVIDPTLSWGSFFDANDTGFDDYLFAVQVDPADGMLYCAGGTNRQVPTNAAPYDANGYLNVVTGLNGAADALPHVAVLYRINSSGTDIVDLTLYGPSTVTSSDNTLAHGLSLSTNNVFISGVTTSTIPTTGSPFDGTRNSGDGFVAIFTKDLGTLIYATYLGGTGDEVLGVTSIRALSDNSFVAGLTANAALPAGYISGSAADNTFGTGSEMYIAKFTANNTLSWGTYVGGTSDEVFNDLEVFGDGRVAFAGYGTGQLTEVNSAAGRSTNTNNTDGIIGVLNATGTAFNYLDEIGGANNDRINDVEIVGETLYWTGSAKSGFPVSASGVYDSSQNGGTDVIVGCVTSVGIGYHSTFYGTTSGDLGNGIRLVTSTNCAGVTTTFLLVFGTVGGSGLPTQNIGSETLFNDTYQGGLDMFFAGFSSNLLNLTYGTYMGGANDDYLGSTGDPRGANHLWVNNVNVYLGTTTHNTIHVPTLVSGGFDLTRTNEASGEDTHLILSIQFPSFIESDYSDAPATYGVPSHTLDCTHLKIGTLLDAESAAVPTTLANGDDTAGSDDEDGISTLPSFSDGGPQTISVTVNNISNTTGATANLYGWIDLNSNGQFEAGEFTSTTVATGFSGSKVLTWTGVTVSGTAANHYLRIRLTTNTLNDNAGTPAVDERSTASASNGEVEDYRAIDLTCPTVTTSASCLTQAQINTAYSAWLATVKAGGGCNDGTVTNNSPGAPTACIGGTSTVTFTYTSACAPLTTTCMSSFTVPVDASPVITACAVTRTVEGCNTGAITTPVFSATTVASTEAVFESAPNNGNTSDNCAITSVTYSDVAAGTCPIVVTRRWTVTDACGHTATCNQTINVADTTPPTASNPAPTSVQCIASVPAPDPLVVINEADNCSTPTVTLLSNTNNGGAGCAASPYIATRIYRVTDACGNTVNVTHTITAIDNTPPTASNPAPTSVQCIAGVPAADPLVVTTEADNCSTPTVTILVNTNNGGAGCAASPYIATRIYRVTDACGNTVNVTHTITAIDNTPPTASNPAPTSVQCIADVPVADPLVVTTEADNCSTPTVTLLSNTNNGGAGCAASPYIATRIYRVTDACGNTVNVTHTITAIDNTAPVIVTCAVTRTIQGCNTTVITTPPFSTTTAASSESVFESSPNNGNTSDNCGISSVSYIDVATGTCPIVVTRRWTVSDACGNTSTCNQTINITDTTPPTASNPAPTSVQCIANVPAPDPLVVTTEADNCSTPTVTLLSNTNNGGAGCAANPYIETRIYRVTDACGNTVNVTHTVTAIDNTPPTASNPAPTSVQCIADIPAPDPLVVTTEADNCTTPTVALLSNTNNGGAGCAASPYIATRIYRVTDACGNTVNVTHTITAIDNTAPVIVTCAATRTIEGCNTSVILTPPFSATTAASSESVFETTPNSGNTSDNCGISSVTYIDVATGSCPIVVTRRWTVSDACGNTSTCNQTINITDTTPPTASNPAPTSVQCVASVPAPDPLVVINEADNCSTPTVTLLSNTNNGGSGCPASPFVATRIYRVTDACGNTVNVTHTVTAIDNTPPTASNPAPTSVQCIADIPAPDPLVVINEADNCSTPTVTLLSNTNNGGAGCAASPYVATRIYRVTDACGNTVNVTHTLTAIDNTAPVIVTCAATRTIEGCNTTVILTPPFSSTTATSSESVFETSPNSGNTSDNCGISSVTYIDVATGSCPIVVTRRWTVSDACGNTATCNQTINITDTTPPTASNPAPTSVQCVASVPAPDPLVVINEADNCSTPTVTLLSNTNNGGSGCPASPFIATRIYRVTDACGNTVNVTHTVTAIDNTPPTASNPAPTSVQCITGVPAPDPLVVTTEADNCSTPTVTLLSNTNNGGAGCAANPFIATRIYRVTDACGNTVNVTHTITAIDNTPPTASNPAPTSVQCIADVPAADPLVVTTEADNCTTPTVTLLSNTNNGGAGCSASPYIATRIYRVTDACGNTVNVTHTITAIDNTAPVIVTCAATRTIEGCNTTVILTPPFSSTTAVSSESVFESSPNNGNTSDNCGISAVTYIDVATGSCPIVVTRRWTVSDACGNTATCNQTINITDTTPPTASNPAPTSVQCVASVPAPDPLVVINEADNCSTPTVTLLSNTNNGGSGCPASPFIATRIYRVTDACGNTVNVTHTVTAIDNTPPTASNPAPTSVQCIADIPAPDPLVVTTEADNCSTPTVTLLSNTNNGGAGCAASPFIATRIYRVTDACGNTANVTHTITAIDNTSPVIVTCAATRTIEGCNTAVVLTPPFSATTATSSESVFESAPNNGNTSDNCGISSVSYIDVATGSCPIVVTRRWTVSDACGNTATCNQTINITDTTPPTASNPAPTSVQCIADIPAPNPLVVTTEADNCSTPTVTLLSNTNNGGAGCAASPYIATRIYSVTDACGNTVNVTHTLTAIDNTAPVVITCAVPRTIDGCNTSAILNPPFSATTAASTESVFESSPNNGNTSDNCGISSVTYSDIAVGTCPIVVTRRWTVSDACGNTSTCNQTITVRDITPPVCQTQNITVTVDPLTGQASITPSQVNNGSSDACSSVTLAVSPSNFSCSNSGPNTVVLTVTDACGNTSTCTATVTITGCADLSLTKTVSYNSMTNVATFTITVTNNGPSPATGIEATDQLPNGYTYVSNTPSQGSYANGTGLWLVGNLAVNASATLLINATVNSGLGLNYLNKAQITKDQQYDVDSDPSTDDTIDDFNDGIPDDDEANATLSTADLSLTKTAGTYNPATNQIVFTITVLNSGPTTATNVKVTDQLPNGYTYVSNTPSQGSYNNVTGLWTIGTMANGASVTLTITATVKTGIGLNYTNAAQITDSDQIDPDSNPHTGPTIDEDGDGNGDDDDEDNVTPIIADLSLTKTAGIFNPVNNQLVFTLTILNSGPNTATGVEVTDQLPSGFTYVSSVPSQGSYNNVTGLWTVGVLANGVSRTLTITATVKTGNGLVFTNTAQVTHSDQIDPDSSPNTGPLVDEDGDGNGDDDDEDSAIPIIADLSLTKTSGIFNPVTNQLVFTITVLNSGPNGATGVQVTDQLPNAYTYVSSTPSQGAYNNITGLWTVGSLSNGGSATLTITVTVNTGTGLIFTNAAQITNSDQIDPDSSPDTGPTIDEDGNGNGDDDDEDNATPIIADLSLSKTAGIFNPVNNQLVFTITILNSGPNGATGVQVTDQLPNGYTYVSSNPSQGSYNNISGLWTVGNIVNGGNATLTITTTVLTGNGLVYTNAAQITNSDQIDPDSSPDTGPTIDEDGNGNGDDDDEDNATPIIADLSLTKTAGTFNPITNQLVFTITVNNNGPNGATGVQVTDQLPTGYTFVSSSPSQGSYNNISGLWTVGNIANGGSATLTITSTVLTGTGLVYTNAAQITNSDQIDPDSSPDTGPAVDEDGNGNGDDDDEDNATPLIADLSLTKTVGLFNPVTNQIVFTITVLNSGPDGATGVMVTDQLPSGYLYVSSSPSQGTYNSGTGVWNVGVLANGVSRTLTITATVLTGTGLVYTNPAQITNSDQIDPDSSPDTGPTVDEDGNGNGDDDDEDNATPIIADLSLTKTADLFNPVNNQLVFTITINNAGPDGATGVQVTDQLPNGYTYVSSSPSQGSYNNITGLWTVGNIANGGSATLTITATVLTGTGLVYINAAQITNSDQIDPDSSPDTGPTVDENGDGNGDDDDEDSATPLIADLSLTKTAGLFNAVTNQLTFTITVLNNGPNGATGVQVTDQLPNGYTYVSSSPSQGSYNNITGLWTVGNIANGGSASLTITSTVLTGTGLVYLNAAQITNSDQIDPDSSPDTGPTVDENGDGNGDDDDEDNATPLIADLSLTKTAGVFNPVNNQLVFTVTVFNSGPNGATGVQVTDQLPNGYSFVSSSPSQGTYNNITGLWTVGNIANGGSATLTITSTVLTGTGLVYTNAAQITNSDQIDPDSSPDTGPTVDEDGNGNGDDDDEDNATPSIADLSLAKTVGLFNPVNNQLVFTITVSNAGPNGATGVQVTDQLPNGYTYVSSTPSQGSYANGTGLWTVGSIANGGSATLTITVTVNTGTGLVFANAAQITNSDQIDPDSSPDTGPTVDEDGNGNGDDDDEDTVTPLIADLSLTKTAGLFNPVNNQLVFTITINNAGPNGATGVQVTDQLPNGYTYVSSTPSQGSYNNITGLWTVGNIANGGSATLTITSTVLTGTGLVYINAAQITNSDQIDPDSSPDTGPTVDENGDGNGDDDDEDNATPLIADLSLTKTAGLFNPVNNQLVFTITISNAGPNGATGVQVTDQLPNGYSYVSSSPSQGSYNNITGLWTVGNIANGGSATLTITSTVLTGTGLVYTNAAQITNSDQVDPDSSPDTGPTVDENGDGNGDDDDEDNATPLIADLSLTKTAGLFNPVNNQLVFTITVSNAGPNAATGVQVTDQLPNGYSFVSSSPSQGTYNNITGLWTVGNIANGGSATLTITSTVLTGTGLVYTNAAQITNSDQIDPDSSPDTGPTVDENGDGNGDDDDEDNAKPLIADLSLTKTAGLFNPVNNQLVFTVTVSNSGPDGATGVEVTDQLPGGYSFVSSMPSQGSYNNITGLWTVGSLANGGSATLTITTTVLTGTGLVYTNAAQITNSDQIDPDSSPDTGPTVDENGDGNGDDDDEDSAKPLIADLSLTKTVGIFNPVNNQLVFTVTIFNSGPDGATGVQVTDQLPSGYTFVSSTPSQGSYASGTGLWTIGSIANGGSATLTITVTVNTGTGLVYTNAAQITNSDQIDPDSSPDTGPTVDEDGNGNGDDDDEDNATPLIADLSLTKTIASYNSTTNQVVFTITVLNSGPNGATGVKVTDQLPNGFTYVSNTPSQGSYVNGTGIWTIGSLANGASATLMITATVNSGVGLVYTNAAQITDADQIDPDSSPDTGPLVDEDGNGNGDDDDEDNVTLPVSDLSLTKIVNNNSPNQNSNITYTITVMNSGPNNATGVTVKDLLPAGLAYVSNIASVGSYNNVSGIWTIGSLANGASQTLQIVATVTGSGTIVNFAEINNADQADPDSDPHTSFNQDDHSDTFSDDDEASVAITINCGTCNVINGPSNPVCPGTTSTFNAQVAGLCDNPVYHWTVTGNVLNFVPNGSSVTVTAGSICGQSYTVSVSIDCQSCGTSPIVCMTNVLVQDVTPPVIVSCAAPRSIQGCGTGAITDPPFSATIVTSDESVFENLTNNGNASDGCGIASVTYVDVSSGVCPTVVTRRWTVSDACGNSATCNQTISINDTTSPLISACAVTRTIEGCNTSVITSPPFSSVTVFSSESVFENAPNNGNTSDNCGVVAVTYQDMAAGTCPIVVTRRWTVTDACGNTSTCNQTINITDTTAPFFTSCPGNSTINCPATPVFGTPTAGDLCDASVAITSSDLTTQGNCPGRYNVTRTWTATDDCGNTATCSATITVKDDTSPVIHCPSDLVLTCDAGQNYVALINAWIATATATDACDANVSITNNYDGMSIPAFTCQGGLVITFTATDDCGNTSTCSATVTKPCFNMESWVYLEGSAVNPNGGNTYTLPMRTSLNDLHVLPGQLLVDPFFGNKYSPPGQPYSTAPWNYMGTEGSLFDSGGNPNNATAGYPATVVDWVLVSLRLDSAGTGGPVCQSAALVHKDGTIQFVKPLNCCGVTENTSYYVVIEHRNHMIVMSPVKASFVNHIISYDFRFTQSYEDPLFAGLNLFARQKEILPGKFAMYTGNGQQTGSLNADTDINFDDRSFWESQNGAVGFYRIGDYNLNGDTNFNDRIAWERNNGKFTSVPRN</sequence>
<dbReference type="Gene3D" id="2.60.40.3080">
    <property type="match status" value="1"/>
</dbReference>
<dbReference type="InterPro" id="IPR013783">
    <property type="entry name" value="Ig-like_fold"/>
</dbReference>
<organism evidence="4 5">
    <name type="scientific">Candidatus Opimibacter skivensis</name>
    <dbReference type="NCBI Taxonomy" id="2982028"/>
    <lineage>
        <taxon>Bacteria</taxon>
        <taxon>Pseudomonadati</taxon>
        <taxon>Bacteroidota</taxon>
        <taxon>Saprospiria</taxon>
        <taxon>Saprospirales</taxon>
        <taxon>Saprospiraceae</taxon>
        <taxon>Candidatus Opimibacter</taxon>
    </lineage>
</organism>
<dbReference type="Pfam" id="PF20009">
    <property type="entry name" value="GEVED"/>
    <property type="match status" value="1"/>
</dbReference>
<feature type="compositionally biased region" description="Acidic residues" evidence="2">
    <location>
        <begin position="4505"/>
        <end position="4518"/>
    </location>
</feature>
<dbReference type="EMBL" id="JADKGY010000008">
    <property type="protein sequence ID" value="MBK9983113.1"/>
    <property type="molecule type" value="Genomic_DNA"/>
</dbReference>
<feature type="compositionally biased region" description="Acidic residues" evidence="2">
    <location>
        <begin position="5183"/>
        <end position="5198"/>
    </location>
</feature>
<evidence type="ECO:0000313" key="4">
    <source>
        <dbReference type="EMBL" id="MBK9983113.1"/>
    </source>
</evidence>
<feature type="region of interest" description="Disordered" evidence="2">
    <location>
        <begin position="3944"/>
        <end position="3975"/>
    </location>
</feature>
<feature type="compositionally biased region" description="Acidic residues" evidence="2">
    <location>
        <begin position="3143"/>
        <end position="3158"/>
    </location>
</feature>
<feature type="region of interest" description="Disordered" evidence="2">
    <location>
        <begin position="835"/>
        <end position="857"/>
    </location>
</feature>
<dbReference type="NCBIfam" id="TIGR01451">
    <property type="entry name" value="B_ant_repeat"/>
    <property type="match status" value="18"/>
</dbReference>
<name>A0A9D7XT08_9BACT</name>
<feature type="domain" description="HYR" evidence="3">
    <location>
        <begin position="5699"/>
        <end position="5787"/>
    </location>
</feature>
<accession>A0A9D7XT08</accession>
<feature type="region of interest" description="Disordered" evidence="2">
    <location>
        <begin position="5030"/>
        <end position="5064"/>
    </location>
</feature>
<feature type="compositionally biased region" description="Acidic residues" evidence="2">
    <location>
        <begin position="3823"/>
        <end position="3838"/>
    </location>
</feature>
<dbReference type="Gene3D" id="2.60.40.1170">
    <property type="entry name" value="Mu homology domain, subdomain B"/>
    <property type="match status" value="17"/>
</dbReference>
<feature type="compositionally biased region" description="Acidic residues" evidence="2">
    <location>
        <begin position="3415"/>
        <end position="3430"/>
    </location>
</feature>
<feature type="region of interest" description="Disordered" evidence="2">
    <location>
        <begin position="4080"/>
        <end position="4112"/>
    </location>
</feature>
<feature type="compositionally biased region" description="Acidic residues" evidence="2">
    <location>
        <begin position="4367"/>
        <end position="4382"/>
    </location>
</feature>
<feature type="region of interest" description="Disordered" evidence="2">
    <location>
        <begin position="5303"/>
        <end position="5327"/>
    </location>
</feature>
<feature type="region of interest" description="Disordered" evidence="2">
    <location>
        <begin position="4488"/>
        <end position="4520"/>
    </location>
</feature>
<dbReference type="InterPro" id="IPR047589">
    <property type="entry name" value="DUF11_rpt"/>
</dbReference>
<feature type="region of interest" description="Disordered" evidence="2">
    <location>
        <begin position="4352"/>
        <end position="4382"/>
    </location>
</feature>
<feature type="region of interest" description="Disordered" evidence="2">
    <location>
        <begin position="4895"/>
        <end position="4927"/>
    </location>
</feature>
<dbReference type="Pfam" id="PF25778">
    <property type="entry name" value="DUF7948"/>
    <property type="match status" value="1"/>
</dbReference>
<dbReference type="PROSITE" id="PS50825">
    <property type="entry name" value="HYR"/>
    <property type="match status" value="1"/>
</dbReference>
<feature type="region of interest" description="Disordered" evidence="2">
    <location>
        <begin position="3805"/>
        <end position="3839"/>
    </location>
</feature>
<feature type="region of interest" description="Disordered" evidence="2">
    <location>
        <begin position="4214"/>
        <end position="4249"/>
    </location>
</feature>
<feature type="compositionally biased region" description="Acidic residues" evidence="2">
    <location>
        <begin position="5047"/>
        <end position="5062"/>
    </location>
</feature>
<feature type="region of interest" description="Disordered" evidence="2">
    <location>
        <begin position="4758"/>
        <end position="4791"/>
    </location>
</feature>
<feature type="compositionally biased region" description="Acidic residues" evidence="2">
    <location>
        <begin position="4641"/>
        <end position="4654"/>
    </location>
</feature>
<evidence type="ECO:0000256" key="2">
    <source>
        <dbReference type="SAM" id="MobiDB-lite"/>
    </source>
</evidence>
<dbReference type="Proteomes" id="UP000808337">
    <property type="component" value="Unassembled WGS sequence"/>
</dbReference>
<dbReference type="InterPro" id="IPR003410">
    <property type="entry name" value="HYR_dom"/>
</dbReference>
<evidence type="ECO:0000259" key="3">
    <source>
        <dbReference type="PROSITE" id="PS50825"/>
    </source>
</evidence>
<feature type="region of interest" description="Disordered" evidence="2">
    <location>
        <begin position="3260"/>
        <end position="3294"/>
    </location>
</feature>
<dbReference type="InterPro" id="IPR051172">
    <property type="entry name" value="Chlamydia_OmcB"/>
</dbReference>
<feature type="region of interest" description="Disordered" evidence="2">
    <location>
        <begin position="3535"/>
        <end position="3567"/>
    </location>
</feature>
<feature type="region of interest" description="Disordered" evidence="2">
    <location>
        <begin position="3398"/>
        <end position="3431"/>
    </location>
</feature>
<reference evidence="4 5" key="1">
    <citation type="submission" date="2020-10" db="EMBL/GenBank/DDBJ databases">
        <title>Connecting structure to function with the recovery of over 1000 high-quality activated sludge metagenome-assembled genomes encoding full-length rRNA genes using long-read sequencing.</title>
        <authorList>
            <person name="Singleton C.M."/>
            <person name="Petriglieri F."/>
            <person name="Kristensen J.M."/>
            <person name="Kirkegaard R.H."/>
            <person name="Michaelsen T.Y."/>
            <person name="Andersen M.H."/>
            <person name="Karst S.M."/>
            <person name="Dueholm M.S."/>
            <person name="Nielsen P.H."/>
            <person name="Albertsen M."/>
        </authorList>
    </citation>
    <scope>NUCLEOTIDE SEQUENCE [LARGE SCALE GENOMIC DNA]</scope>
    <source>
        <strain evidence="4">Ribe_18-Q3-R11-54_MAXAC.273</strain>
    </source>
</reference>
<feature type="compositionally biased region" description="Acidic residues" evidence="2">
    <location>
        <begin position="3551"/>
        <end position="3566"/>
    </location>
</feature>
<feature type="region of interest" description="Disordered" evidence="2">
    <location>
        <begin position="4621"/>
        <end position="4656"/>
    </location>
</feature>
<protein>
    <submittedName>
        <fullName evidence="4">DUF11 domain-containing protein</fullName>
    </submittedName>
</protein>
<dbReference type="InterPro" id="IPR001434">
    <property type="entry name" value="OmcB-like_DUF11"/>
</dbReference>
<feature type="region of interest" description="Disordered" evidence="2">
    <location>
        <begin position="5168"/>
        <end position="5198"/>
    </location>
</feature>
<proteinExistence type="predicted"/>
<feature type="region of interest" description="Disordered" evidence="2">
    <location>
        <begin position="3126"/>
        <end position="3159"/>
    </location>
</feature>
<gene>
    <name evidence="4" type="ORF">IPP15_11950</name>
</gene>
<keyword evidence="1" id="KW-0677">Repeat</keyword>
<feature type="compositionally biased region" description="Acidic residues" evidence="2">
    <location>
        <begin position="4777"/>
        <end position="4789"/>
    </location>
</feature>
<dbReference type="InterPro" id="IPR045474">
    <property type="entry name" value="GEVED"/>
</dbReference>
<dbReference type="Pfam" id="PF01345">
    <property type="entry name" value="DUF11"/>
    <property type="match status" value="18"/>
</dbReference>
<feature type="compositionally biased region" description="Acidic residues" evidence="2">
    <location>
        <begin position="3279"/>
        <end position="3294"/>
    </location>
</feature>
<dbReference type="InterPro" id="IPR057708">
    <property type="entry name" value="DUF7948"/>
</dbReference>
<dbReference type="PANTHER" id="PTHR34819:SF3">
    <property type="entry name" value="CELL SURFACE PROTEIN"/>
    <property type="match status" value="1"/>
</dbReference>
<evidence type="ECO:0000313" key="5">
    <source>
        <dbReference type="Proteomes" id="UP000808337"/>
    </source>
</evidence>